<dbReference type="FunCoup" id="S5M2C9">
    <property type="interactions" value="4"/>
</dbReference>
<dbReference type="SUPFAM" id="SSF55469">
    <property type="entry name" value="FMN-dependent nitroreductase-like"/>
    <property type="match status" value="1"/>
</dbReference>
<dbReference type="EMBL" id="CP005076">
    <property type="protein sequence ID" value="AGR42222.1"/>
    <property type="molecule type" value="Genomic_DNA"/>
</dbReference>
<dbReference type="Pfam" id="PF00881">
    <property type="entry name" value="Nitroreductase"/>
    <property type="match status" value="1"/>
</dbReference>
<keyword evidence="5" id="KW-1185">Reference proteome</keyword>
<accession>S5M2C9</accession>
<dbReference type="eggNOG" id="COG0778">
    <property type="taxonomic scope" value="Bacteria"/>
</dbReference>
<comment type="similarity">
    <text evidence="1">Belongs to the nitroreductase family.</text>
</comment>
<dbReference type="InterPro" id="IPR029479">
    <property type="entry name" value="Nitroreductase"/>
</dbReference>
<dbReference type="RefSeq" id="WP_020836454.1">
    <property type="nucleotide sequence ID" value="NC_021833.1"/>
</dbReference>
<dbReference type="OrthoDB" id="9809288at2"/>
<evidence type="ECO:0000256" key="1">
    <source>
        <dbReference type="ARBA" id="ARBA00007118"/>
    </source>
</evidence>
<dbReference type="STRING" id="1276221.SDIMI_v3c05180"/>
<dbReference type="InterPro" id="IPR000415">
    <property type="entry name" value="Nitroreductase-like"/>
</dbReference>
<protein>
    <submittedName>
        <fullName evidence="4">Nitroreductase</fullName>
    </submittedName>
</protein>
<organism evidence="4 5">
    <name type="scientific">Spiroplasma diminutum CUAS-1</name>
    <dbReference type="NCBI Taxonomy" id="1276221"/>
    <lineage>
        <taxon>Bacteria</taxon>
        <taxon>Bacillati</taxon>
        <taxon>Mycoplasmatota</taxon>
        <taxon>Mollicutes</taxon>
        <taxon>Entomoplasmatales</taxon>
        <taxon>Spiroplasmataceae</taxon>
        <taxon>Spiroplasma</taxon>
    </lineage>
</organism>
<feature type="domain" description="Nitroreductase" evidence="3">
    <location>
        <begin position="10"/>
        <end position="189"/>
    </location>
</feature>
<evidence type="ECO:0000256" key="2">
    <source>
        <dbReference type="ARBA" id="ARBA00023002"/>
    </source>
</evidence>
<dbReference type="InParanoid" id="S5M2C9"/>
<dbReference type="PANTHER" id="PTHR43673:SF12">
    <property type="entry name" value="PROTEIN DRGA"/>
    <property type="match status" value="1"/>
</dbReference>
<dbReference type="HOGENOM" id="CLU_070764_4_1_14"/>
<dbReference type="Gene3D" id="3.40.109.10">
    <property type="entry name" value="NADH Oxidase"/>
    <property type="match status" value="1"/>
</dbReference>
<dbReference type="KEGG" id="sdi:SDIMI_v3c05180"/>
<proteinExistence type="inferred from homology"/>
<dbReference type="Proteomes" id="UP000014983">
    <property type="component" value="Chromosome"/>
</dbReference>
<evidence type="ECO:0000259" key="3">
    <source>
        <dbReference type="Pfam" id="PF00881"/>
    </source>
</evidence>
<gene>
    <name evidence="4" type="ORF">SDIMI_v3c05180</name>
</gene>
<keyword evidence="2" id="KW-0560">Oxidoreductase</keyword>
<dbReference type="AlphaFoldDB" id="S5M2C9"/>
<evidence type="ECO:0000313" key="5">
    <source>
        <dbReference type="Proteomes" id="UP000014983"/>
    </source>
</evidence>
<reference evidence="4 5" key="1">
    <citation type="journal article" date="2013" name="Genome Biol. Evol.">
        <title>Comparison of metabolic capacities and inference of gene content evolution in mosquito-associated Spiroplasma diminutum and S. taiwanense.</title>
        <authorList>
            <person name="Lo W.S."/>
            <person name="Ku C."/>
            <person name="Chen L.L."/>
            <person name="Chang T.H."/>
            <person name="Kuo C.H."/>
        </authorList>
    </citation>
    <scope>NUCLEOTIDE SEQUENCE [LARGE SCALE GENOMIC DNA]</scope>
    <source>
        <strain evidence="4">CUAS-1</strain>
    </source>
</reference>
<evidence type="ECO:0000313" key="4">
    <source>
        <dbReference type="EMBL" id="AGR42222.1"/>
    </source>
</evidence>
<dbReference type="PATRIC" id="fig|1276221.3.peg.515"/>
<sequence>MTKSLQLLNDRISAKRYVEDFKLNDDQKTQLLESIRLAPSSFGLEPFRAILIENKEIRKEIQPAWWNQVGVTQSSALLIWVGYKEEYLTKTHFIEQTERNIPNGFENIREMMIGGATNVLSTLEMSRDEWVARQAYISLGTVLNTAQELDLDVCPSEGFSAKEVGDVLAKHNLLDLENEKVLLGMFIGKVDTNQEFYHSFTKTRRPAQKAYSIVE</sequence>
<name>S5M2C9_9MOLU</name>
<dbReference type="PANTHER" id="PTHR43673">
    <property type="entry name" value="NAD(P)H NITROREDUCTASE YDGI-RELATED"/>
    <property type="match status" value="1"/>
</dbReference>
<dbReference type="GO" id="GO:0016491">
    <property type="term" value="F:oxidoreductase activity"/>
    <property type="evidence" value="ECO:0007669"/>
    <property type="project" value="UniProtKB-KW"/>
</dbReference>